<gene>
    <name evidence="1" type="ORF">PUN28_019246</name>
</gene>
<accession>A0AAW2ECN8</accession>
<protein>
    <submittedName>
        <fullName evidence="1">Uncharacterized protein</fullName>
    </submittedName>
</protein>
<organism evidence="1 2">
    <name type="scientific">Cardiocondyla obscurior</name>
    <dbReference type="NCBI Taxonomy" id="286306"/>
    <lineage>
        <taxon>Eukaryota</taxon>
        <taxon>Metazoa</taxon>
        <taxon>Ecdysozoa</taxon>
        <taxon>Arthropoda</taxon>
        <taxon>Hexapoda</taxon>
        <taxon>Insecta</taxon>
        <taxon>Pterygota</taxon>
        <taxon>Neoptera</taxon>
        <taxon>Endopterygota</taxon>
        <taxon>Hymenoptera</taxon>
        <taxon>Apocrita</taxon>
        <taxon>Aculeata</taxon>
        <taxon>Formicoidea</taxon>
        <taxon>Formicidae</taxon>
        <taxon>Myrmicinae</taxon>
        <taxon>Cardiocondyla</taxon>
    </lineage>
</organism>
<evidence type="ECO:0000313" key="1">
    <source>
        <dbReference type="EMBL" id="KAL0100730.1"/>
    </source>
</evidence>
<sequence>MFNIINCDKDYCLDNQIQAALRIIIKYIRISLHRHINQLLIKEIIINKKKKKKDRKKLQNREKNNVIHLGKCTAKSHYKYCLIHPFNLS</sequence>
<dbReference type="AlphaFoldDB" id="A0AAW2ECN8"/>
<dbReference type="EMBL" id="JADYXP020000025">
    <property type="protein sequence ID" value="KAL0100730.1"/>
    <property type="molecule type" value="Genomic_DNA"/>
</dbReference>
<reference evidence="1 2" key="1">
    <citation type="submission" date="2023-03" db="EMBL/GenBank/DDBJ databases">
        <title>High recombination rates correlate with genetic variation in Cardiocondyla obscurior ants.</title>
        <authorList>
            <person name="Errbii M."/>
        </authorList>
    </citation>
    <scope>NUCLEOTIDE SEQUENCE [LARGE SCALE GENOMIC DNA]</scope>
    <source>
        <strain evidence="1">Alpha-2009</strain>
        <tissue evidence="1">Whole body</tissue>
    </source>
</reference>
<evidence type="ECO:0000313" key="2">
    <source>
        <dbReference type="Proteomes" id="UP001430953"/>
    </source>
</evidence>
<keyword evidence="2" id="KW-1185">Reference proteome</keyword>
<dbReference type="Proteomes" id="UP001430953">
    <property type="component" value="Unassembled WGS sequence"/>
</dbReference>
<proteinExistence type="predicted"/>
<name>A0AAW2ECN8_9HYME</name>
<comment type="caution">
    <text evidence="1">The sequence shown here is derived from an EMBL/GenBank/DDBJ whole genome shotgun (WGS) entry which is preliminary data.</text>
</comment>